<comment type="caution">
    <text evidence="1">The sequence shown here is derived from an EMBL/GenBank/DDBJ whole genome shotgun (WGS) entry which is preliminary data.</text>
</comment>
<evidence type="ECO:0000313" key="2">
    <source>
        <dbReference type="Proteomes" id="UP001372834"/>
    </source>
</evidence>
<accession>A0AAN8NTZ2</accession>
<proteinExistence type="predicted"/>
<protein>
    <submittedName>
        <fullName evidence="1">Uncharacterized protein</fullName>
    </submittedName>
</protein>
<evidence type="ECO:0000313" key="1">
    <source>
        <dbReference type="EMBL" id="KAK6622800.1"/>
    </source>
</evidence>
<organism evidence="1 2">
    <name type="scientific">Polyplax serrata</name>
    <name type="common">Common mouse louse</name>
    <dbReference type="NCBI Taxonomy" id="468196"/>
    <lineage>
        <taxon>Eukaryota</taxon>
        <taxon>Metazoa</taxon>
        <taxon>Ecdysozoa</taxon>
        <taxon>Arthropoda</taxon>
        <taxon>Hexapoda</taxon>
        <taxon>Insecta</taxon>
        <taxon>Pterygota</taxon>
        <taxon>Neoptera</taxon>
        <taxon>Paraneoptera</taxon>
        <taxon>Psocodea</taxon>
        <taxon>Troctomorpha</taxon>
        <taxon>Phthiraptera</taxon>
        <taxon>Anoplura</taxon>
        <taxon>Polyplacidae</taxon>
        <taxon>Polyplax</taxon>
    </lineage>
</organism>
<sequence>FNPYDAFANTKETQPDTFRWVSSMTSTLKFSVSGSPEQFDFTLDGIKPPLKWAGRQRGV</sequence>
<dbReference type="EMBL" id="JAWJWE010000038">
    <property type="protein sequence ID" value="KAK6622800.1"/>
    <property type="molecule type" value="Genomic_DNA"/>
</dbReference>
<feature type="non-terminal residue" evidence="1">
    <location>
        <position position="1"/>
    </location>
</feature>
<dbReference type="AlphaFoldDB" id="A0AAN8NTZ2"/>
<reference evidence="1 2" key="1">
    <citation type="submission" date="2023-10" db="EMBL/GenBank/DDBJ databases">
        <title>Genomes of two closely related lineages of the louse Polyplax serrata with different host specificities.</title>
        <authorList>
            <person name="Martinu J."/>
            <person name="Tarabai H."/>
            <person name="Stefka J."/>
            <person name="Hypsa V."/>
        </authorList>
    </citation>
    <scope>NUCLEOTIDE SEQUENCE [LARGE SCALE GENOMIC DNA]</scope>
    <source>
        <strain evidence="1">HR10_N</strain>
    </source>
</reference>
<name>A0AAN8NTZ2_POLSC</name>
<gene>
    <name evidence="1" type="ORF">RUM43_008643</name>
</gene>
<dbReference type="Proteomes" id="UP001372834">
    <property type="component" value="Unassembled WGS sequence"/>
</dbReference>